<name>A0A9P0BBW0_BRAAE</name>
<evidence type="ECO:0000256" key="6">
    <source>
        <dbReference type="SAM" id="Phobius"/>
    </source>
</evidence>
<dbReference type="Proteomes" id="UP001154078">
    <property type="component" value="Chromosome 6"/>
</dbReference>
<keyword evidence="8" id="KW-1185">Reference proteome</keyword>
<dbReference type="GO" id="GO:0005778">
    <property type="term" value="C:peroxisomal membrane"/>
    <property type="evidence" value="ECO:0007669"/>
    <property type="project" value="InterPro"/>
</dbReference>
<dbReference type="Pfam" id="PF04882">
    <property type="entry name" value="Peroxin-3"/>
    <property type="match status" value="2"/>
</dbReference>
<evidence type="ECO:0000256" key="4">
    <source>
        <dbReference type="ARBA" id="ARBA00025338"/>
    </source>
</evidence>
<protein>
    <recommendedName>
        <fullName evidence="2">Peroxisomal biogenesis factor 3</fullName>
    </recommendedName>
    <alternativeName>
        <fullName evidence="5">Peroxisomal assembly protein PEX3</fullName>
    </alternativeName>
</protein>
<sequence>MSVFSKIKDFFSRHKTKFLVGGFLLSGSLILTKYAQQRLKHWQENETFAFLDKNKKKNHFESIQKTSDQTILNLATNLMEIVLKKADTDKIIEALKSNPENKLEMWNNLKVLVFIKTGLFIYSIVMLVITLKIQFNIVGGYLYRDPTSVTTEIQEKYLLIIQNFLNKGVDQLAKLIETEVDIIVKTLDFKKLLTLSDLETLLWTIQTSLASHDKNPIDNLKTFIIPSDVPQKNDIYHHLILDTADLLESEEVKSISSHCINRGFVLFSDQISEFFVSKEPKLVEVTNASCNLENSMYVTKPLAKLIPIINGLLTKERLFNQFVQLLLANDKLKILSANVYESLL</sequence>
<dbReference type="PANTHER" id="PTHR28080:SF1">
    <property type="entry name" value="PEROXISOMAL BIOGENESIS FACTOR 3"/>
    <property type="match status" value="1"/>
</dbReference>
<evidence type="ECO:0000256" key="2">
    <source>
        <dbReference type="ARBA" id="ARBA00014294"/>
    </source>
</evidence>
<organism evidence="7 8">
    <name type="scientific">Brassicogethes aeneus</name>
    <name type="common">Rape pollen beetle</name>
    <name type="synonym">Meligethes aeneus</name>
    <dbReference type="NCBI Taxonomy" id="1431903"/>
    <lineage>
        <taxon>Eukaryota</taxon>
        <taxon>Metazoa</taxon>
        <taxon>Ecdysozoa</taxon>
        <taxon>Arthropoda</taxon>
        <taxon>Hexapoda</taxon>
        <taxon>Insecta</taxon>
        <taxon>Pterygota</taxon>
        <taxon>Neoptera</taxon>
        <taxon>Endopterygota</taxon>
        <taxon>Coleoptera</taxon>
        <taxon>Polyphaga</taxon>
        <taxon>Cucujiformia</taxon>
        <taxon>Nitidulidae</taxon>
        <taxon>Meligethinae</taxon>
        <taxon>Brassicogethes</taxon>
    </lineage>
</organism>
<keyword evidence="6" id="KW-0812">Transmembrane</keyword>
<proteinExistence type="predicted"/>
<comment type="function">
    <text evidence="4">Involved in peroxisome biosynthesis and integrity. Assembles membrane vesicles before the matrix proteins are translocated. As a docking factor for PEX19, is necessary for the import of peroxisomal membrane proteins in the peroxisomes.</text>
</comment>
<feature type="transmembrane region" description="Helical" evidence="6">
    <location>
        <begin position="111"/>
        <end position="131"/>
    </location>
</feature>
<dbReference type="GO" id="GO:0030674">
    <property type="term" value="F:protein-macromolecule adaptor activity"/>
    <property type="evidence" value="ECO:0007669"/>
    <property type="project" value="TreeGrafter"/>
</dbReference>
<dbReference type="EMBL" id="OV121137">
    <property type="protein sequence ID" value="CAH0558653.1"/>
    <property type="molecule type" value="Genomic_DNA"/>
</dbReference>
<keyword evidence="3" id="KW-0962">Peroxisome biogenesis</keyword>
<evidence type="ECO:0000313" key="7">
    <source>
        <dbReference type="EMBL" id="CAH0558653.1"/>
    </source>
</evidence>
<evidence type="ECO:0000256" key="1">
    <source>
        <dbReference type="ARBA" id="ARBA00011494"/>
    </source>
</evidence>
<evidence type="ECO:0000256" key="5">
    <source>
        <dbReference type="ARBA" id="ARBA00029630"/>
    </source>
</evidence>
<keyword evidence="6" id="KW-0472">Membrane</keyword>
<dbReference type="OrthoDB" id="45930at2759"/>
<accession>A0A9P0BBW0</accession>
<comment type="subunit">
    <text evidence="1">Interacts with PEX19.</text>
</comment>
<dbReference type="GO" id="GO:0045046">
    <property type="term" value="P:protein import into peroxisome membrane"/>
    <property type="evidence" value="ECO:0007669"/>
    <property type="project" value="TreeGrafter"/>
</dbReference>
<gene>
    <name evidence="7" type="ORF">MELIAE_LOCUS8931</name>
</gene>
<evidence type="ECO:0000313" key="8">
    <source>
        <dbReference type="Proteomes" id="UP001154078"/>
    </source>
</evidence>
<dbReference type="InterPro" id="IPR006966">
    <property type="entry name" value="Peroxin-3"/>
</dbReference>
<evidence type="ECO:0000256" key="3">
    <source>
        <dbReference type="ARBA" id="ARBA00022593"/>
    </source>
</evidence>
<reference evidence="7" key="1">
    <citation type="submission" date="2021-12" db="EMBL/GenBank/DDBJ databases">
        <authorList>
            <person name="King R."/>
        </authorList>
    </citation>
    <scope>NUCLEOTIDE SEQUENCE</scope>
</reference>
<dbReference type="AlphaFoldDB" id="A0A9P0BBW0"/>
<keyword evidence="6" id="KW-1133">Transmembrane helix</keyword>
<dbReference type="PANTHER" id="PTHR28080">
    <property type="entry name" value="PEROXISOMAL BIOGENESIS FACTOR 3"/>
    <property type="match status" value="1"/>
</dbReference>